<dbReference type="Gene3D" id="3.30.110.40">
    <property type="entry name" value="TusA-like domain"/>
    <property type="match status" value="1"/>
</dbReference>
<evidence type="ECO:0000313" key="4">
    <source>
        <dbReference type="Proteomes" id="UP000004662"/>
    </source>
</evidence>
<evidence type="ECO:0000313" key="3">
    <source>
        <dbReference type="EMBL" id="EHJ46900.1"/>
    </source>
</evidence>
<feature type="domain" description="UPF0033" evidence="2">
    <location>
        <begin position="4"/>
        <end position="64"/>
    </location>
</feature>
<dbReference type="Pfam" id="PF01206">
    <property type="entry name" value="TusA"/>
    <property type="match status" value="1"/>
</dbReference>
<dbReference type="Proteomes" id="UP000004662">
    <property type="component" value="Chromosome"/>
</dbReference>
<dbReference type="HOGENOM" id="CLU_097491_0_0_7"/>
<reference evidence="4" key="1">
    <citation type="journal article" date="2015" name="Genome Announc.">
        <title>High-Quality Draft Genome Sequence of Desulfovibrio carbinoliphilus FW-101-2B, an Organic Acid-Oxidizing Sulfate-Reducing Bacterium Isolated from Uranium(VI)-Contaminated Groundwater.</title>
        <authorList>
            <person name="Ramsay B.D."/>
            <person name="Hwang C."/>
            <person name="Woo H.L."/>
            <person name="Carroll S.L."/>
            <person name="Lucas S."/>
            <person name="Han J."/>
            <person name="Lapidus A.L."/>
            <person name="Cheng J.F."/>
            <person name="Goodwin L.A."/>
            <person name="Pitluck S."/>
            <person name="Peters L."/>
            <person name="Chertkov O."/>
            <person name="Held B."/>
            <person name="Detter J.C."/>
            <person name="Han C.S."/>
            <person name="Tapia R."/>
            <person name="Land M.L."/>
            <person name="Hauser L.J."/>
            <person name="Kyrpides N.C."/>
            <person name="Ivanova N.N."/>
            <person name="Mikhailova N."/>
            <person name="Pagani I."/>
            <person name="Woyke T."/>
            <person name="Arkin A.P."/>
            <person name="Dehal P."/>
            <person name="Chivian D."/>
            <person name="Criddle C.S."/>
            <person name="Wu W."/>
            <person name="Chakraborty R."/>
            <person name="Hazen T.C."/>
            <person name="Fields M.W."/>
        </authorList>
    </citation>
    <scope>NUCLEOTIDE SEQUENCE [LARGE SCALE GENOMIC DNA]</scope>
    <source>
        <strain evidence="4">FW-101-2B</strain>
    </source>
</reference>
<dbReference type="STRING" id="694327.DFW101_0884"/>
<dbReference type="InterPro" id="IPR001455">
    <property type="entry name" value="TusA-like"/>
</dbReference>
<dbReference type="InterPro" id="IPR027396">
    <property type="entry name" value="DsrEFH-like"/>
</dbReference>
<organism evidence="3 4">
    <name type="scientific">Solidesulfovibrio carbinoliphilus subsp. oakridgensis</name>
    <dbReference type="NCBI Taxonomy" id="694327"/>
    <lineage>
        <taxon>Bacteria</taxon>
        <taxon>Pseudomonadati</taxon>
        <taxon>Thermodesulfobacteriota</taxon>
        <taxon>Desulfovibrionia</taxon>
        <taxon>Desulfovibrionales</taxon>
        <taxon>Desulfovibrionaceae</taxon>
        <taxon>Solidesulfovibrio</taxon>
    </lineage>
</organism>
<protein>
    <submittedName>
        <fullName evidence="3">Selenium metabolism protein YedF</fullName>
    </submittedName>
</protein>
<feature type="region of interest" description="Disordered" evidence="1">
    <location>
        <begin position="75"/>
        <end position="95"/>
    </location>
</feature>
<dbReference type="Pfam" id="PF02635">
    <property type="entry name" value="DsrE"/>
    <property type="match status" value="1"/>
</dbReference>
<dbReference type="OrthoDB" id="9801500at2"/>
<accession>G7Q5W3</accession>
<gene>
    <name evidence="3" type="ORF">DFW101_0884</name>
</gene>
<dbReference type="eggNOG" id="COG0425">
    <property type="taxonomic scope" value="Bacteria"/>
</dbReference>
<evidence type="ECO:0000259" key="2">
    <source>
        <dbReference type="Pfam" id="PF01206"/>
    </source>
</evidence>
<dbReference type="SUPFAM" id="SSF64307">
    <property type="entry name" value="SirA-like"/>
    <property type="match status" value="1"/>
</dbReference>
<keyword evidence="4" id="KW-1185">Reference proteome</keyword>
<dbReference type="AlphaFoldDB" id="G7Q5W3"/>
<dbReference type="InterPro" id="IPR036868">
    <property type="entry name" value="TusA-like_sf"/>
</dbReference>
<name>G7Q5W3_9BACT</name>
<dbReference type="EMBL" id="CM001368">
    <property type="protein sequence ID" value="EHJ46900.1"/>
    <property type="molecule type" value="Genomic_DNA"/>
</dbReference>
<dbReference type="RefSeq" id="WP_009180322.1">
    <property type="nucleotide sequence ID" value="NZ_CM001368.1"/>
</dbReference>
<dbReference type="InterPro" id="IPR019870">
    <property type="entry name" value="Se_metab_YedF"/>
</dbReference>
<dbReference type="InterPro" id="IPR003787">
    <property type="entry name" value="Sulphur_relay_DsrE/F-like"/>
</dbReference>
<dbReference type="CDD" id="cd03421">
    <property type="entry name" value="SirA_like_N"/>
    <property type="match status" value="1"/>
</dbReference>
<dbReference type="SUPFAM" id="SSF75169">
    <property type="entry name" value="DsrEFH-like"/>
    <property type="match status" value="1"/>
</dbReference>
<proteinExistence type="predicted"/>
<evidence type="ECO:0000256" key="1">
    <source>
        <dbReference type="SAM" id="MobiDB-lite"/>
    </source>
</evidence>
<dbReference type="NCBIfam" id="TIGR03527">
    <property type="entry name" value="selenium_YedF"/>
    <property type="match status" value="1"/>
</dbReference>
<sequence>MEIALDCRGLACPGPVLRCKECVEGDRPETLTVTVDNEPARENVARFLAMRGYTVTMAAKDGLFVLTATAPQDATAPEAARAGTPSRPGPDSGNRKTVVFITADTLGRGDATLGHKLMGNFLATLPELGKELWRIILVNGGVKLAVAGSPVLDRLQTLAASGVSILVCGTCLDFFGVLDQKEVGETTNMLDVVTSLALADKVIQL</sequence>